<gene>
    <name evidence="2" type="ORF">R1flu_010185</name>
</gene>
<evidence type="ECO:0000313" key="3">
    <source>
        <dbReference type="Proteomes" id="UP001605036"/>
    </source>
</evidence>
<evidence type="ECO:0000256" key="1">
    <source>
        <dbReference type="SAM" id="MobiDB-lite"/>
    </source>
</evidence>
<keyword evidence="3" id="KW-1185">Reference proteome</keyword>
<comment type="caution">
    <text evidence="2">The sequence shown here is derived from an EMBL/GenBank/DDBJ whole genome shotgun (WGS) entry which is preliminary data.</text>
</comment>
<dbReference type="Proteomes" id="UP001605036">
    <property type="component" value="Unassembled WGS sequence"/>
</dbReference>
<dbReference type="AlphaFoldDB" id="A0ABD1Z493"/>
<organism evidence="2 3">
    <name type="scientific">Riccia fluitans</name>
    <dbReference type="NCBI Taxonomy" id="41844"/>
    <lineage>
        <taxon>Eukaryota</taxon>
        <taxon>Viridiplantae</taxon>
        <taxon>Streptophyta</taxon>
        <taxon>Embryophyta</taxon>
        <taxon>Marchantiophyta</taxon>
        <taxon>Marchantiopsida</taxon>
        <taxon>Marchantiidae</taxon>
        <taxon>Marchantiales</taxon>
        <taxon>Ricciaceae</taxon>
        <taxon>Riccia</taxon>
    </lineage>
</organism>
<sequence>MRPATSFRIESQERDDPVLTTAAGRQTVDWPSGQATQVVSIPDPTAAKRSAMVIGKYSAIKKGKDRKQWQDKKKRKTGAGQPDRTPSS</sequence>
<name>A0ABD1Z493_9MARC</name>
<feature type="region of interest" description="Disordered" evidence="1">
    <location>
        <begin position="58"/>
        <end position="88"/>
    </location>
</feature>
<evidence type="ECO:0000313" key="2">
    <source>
        <dbReference type="EMBL" id="KAL2642598.1"/>
    </source>
</evidence>
<feature type="region of interest" description="Disordered" evidence="1">
    <location>
        <begin position="1"/>
        <end position="33"/>
    </location>
</feature>
<protein>
    <submittedName>
        <fullName evidence="2">Uncharacterized protein</fullName>
    </submittedName>
</protein>
<reference evidence="2 3" key="1">
    <citation type="submission" date="2024-09" db="EMBL/GenBank/DDBJ databases">
        <title>Chromosome-scale assembly of Riccia fluitans.</title>
        <authorList>
            <person name="Paukszto L."/>
            <person name="Sawicki J."/>
            <person name="Karawczyk K."/>
            <person name="Piernik-Szablinska J."/>
            <person name="Szczecinska M."/>
            <person name="Mazdziarz M."/>
        </authorList>
    </citation>
    <scope>NUCLEOTIDE SEQUENCE [LARGE SCALE GENOMIC DNA]</scope>
    <source>
        <strain evidence="2">Rf_01</strain>
        <tissue evidence="2">Aerial parts of the thallus</tissue>
    </source>
</reference>
<proteinExistence type="predicted"/>
<dbReference type="EMBL" id="JBHFFA010000002">
    <property type="protein sequence ID" value="KAL2642598.1"/>
    <property type="molecule type" value="Genomic_DNA"/>
</dbReference>
<accession>A0ABD1Z493</accession>